<evidence type="ECO:0000259" key="1">
    <source>
        <dbReference type="Pfam" id="PF00485"/>
    </source>
</evidence>
<proteinExistence type="predicted"/>
<dbReference type="InterPro" id="IPR006083">
    <property type="entry name" value="PRK/URK"/>
</dbReference>
<evidence type="ECO:0000313" key="2">
    <source>
        <dbReference type="EMBL" id="SLN49564.1"/>
    </source>
</evidence>
<dbReference type="RefSeq" id="WP_085869101.1">
    <property type="nucleotide sequence ID" value="NZ_FWFQ01000018.1"/>
</dbReference>
<dbReference type="EMBL" id="FWFQ01000018">
    <property type="protein sequence ID" value="SLN49564.1"/>
    <property type="molecule type" value="Genomic_DNA"/>
</dbReference>
<keyword evidence="2" id="KW-0808">Transferase</keyword>
<dbReference type="AlphaFoldDB" id="A0A1Y5SWQ8"/>
<dbReference type="Gene3D" id="3.40.50.300">
    <property type="entry name" value="P-loop containing nucleotide triphosphate hydrolases"/>
    <property type="match status" value="3"/>
</dbReference>
<evidence type="ECO:0000313" key="3">
    <source>
        <dbReference type="Proteomes" id="UP000193409"/>
    </source>
</evidence>
<dbReference type="OrthoDB" id="1550976at2"/>
<sequence>MSEAAAEAIAARAAGRSRFVVAIAGAPGSGKSTLAETIGAILGERACVVPMDGFHLDNALLDARGWRSRKGAPHTFDLHGLRDLILRLNNPREPVYYPIFDRAADLSRAAAGCVLPEQQIVLVEGNYLLLDRPGWRDLKPLFDMSVFLRVDVITLQQRLMARWEGYGLGPAEAEAKTAGNDLPNAQLVTEESLPADLELVDGILARHGRI</sequence>
<protein>
    <submittedName>
        <fullName evidence="2">Uridine kinase</fullName>
        <ecNumber evidence="2">2.7.1.48</ecNumber>
    </submittedName>
</protein>
<dbReference type="GO" id="GO:0005524">
    <property type="term" value="F:ATP binding"/>
    <property type="evidence" value="ECO:0007669"/>
    <property type="project" value="InterPro"/>
</dbReference>
<dbReference type="InterPro" id="IPR027417">
    <property type="entry name" value="P-loop_NTPase"/>
</dbReference>
<dbReference type="GO" id="GO:0004849">
    <property type="term" value="F:uridine kinase activity"/>
    <property type="evidence" value="ECO:0007669"/>
    <property type="project" value="UniProtKB-EC"/>
</dbReference>
<dbReference type="Proteomes" id="UP000193409">
    <property type="component" value="Unassembled WGS sequence"/>
</dbReference>
<keyword evidence="2" id="KW-0418">Kinase</keyword>
<gene>
    <name evidence="2" type="primary">udk</name>
    <name evidence="2" type="ORF">PSA7680_02553</name>
</gene>
<dbReference type="NCBIfam" id="NF006746">
    <property type="entry name" value="PRK09270.1-5"/>
    <property type="match status" value="1"/>
</dbReference>
<dbReference type="SUPFAM" id="SSF52540">
    <property type="entry name" value="P-loop containing nucleoside triphosphate hydrolases"/>
    <property type="match status" value="1"/>
</dbReference>
<dbReference type="PANTHER" id="PTHR10285">
    <property type="entry name" value="URIDINE KINASE"/>
    <property type="match status" value="1"/>
</dbReference>
<feature type="domain" description="Phosphoribulokinase/uridine kinase" evidence="1">
    <location>
        <begin position="20"/>
        <end position="159"/>
    </location>
</feature>
<accession>A0A1Y5SWQ8</accession>
<keyword evidence="3" id="KW-1185">Reference proteome</keyword>
<dbReference type="EC" id="2.7.1.48" evidence="2"/>
<organism evidence="2 3">
    <name type="scientific">Pseudoruegeria aquimaris</name>
    <dbReference type="NCBI Taxonomy" id="393663"/>
    <lineage>
        <taxon>Bacteria</taxon>
        <taxon>Pseudomonadati</taxon>
        <taxon>Pseudomonadota</taxon>
        <taxon>Alphaproteobacteria</taxon>
        <taxon>Rhodobacterales</taxon>
        <taxon>Roseobacteraceae</taxon>
        <taxon>Pseudoruegeria</taxon>
    </lineage>
</organism>
<reference evidence="2 3" key="1">
    <citation type="submission" date="2017-03" db="EMBL/GenBank/DDBJ databases">
        <authorList>
            <person name="Afonso C.L."/>
            <person name="Miller P.J."/>
            <person name="Scott M.A."/>
            <person name="Spackman E."/>
            <person name="Goraichik I."/>
            <person name="Dimitrov K.M."/>
            <person name="Suarez D.L."/>
            <person name="Swayne D.E."/>
        </authorList>
    </citation>
    <scope>NUCLEOTIDE SEQUENCE [LARGE SCALE GENOMIC DNA]</scope>
    <source>
        <strain evidence="2 3">CECT 7680</strain>
    </source>
</reference>
<dbReference type="Pfam" id="PF00485">
    <property type="entry name" value="PRK"/>
    <property type="match status" value="1"/>
</dbReference>
<name>A0A1Y5SWQ8_9RHOB</name>